<feature type="region of interest" description="Disordered" evidence="1">
    <location>
        <begin position="1"/>
        <end position="23"/>
    </location>
</feature>
<dbReference type="EMBL" id="WJXZ01000005">
    <property type="protein sequence ID" value="MRS61642.1"/>
    <property type="molecule type" value="Genomic_DNA"/>
</dbReference>
<comment type="caution">
    <text evidence="2">The sequence shown here is derived from an EMBL/GenBank/DDBJ whole genome shotgun (WGS) entry which is preliminary data.</text>
</comment>
<reference evidence="2 3" key="1">
    <citation type="journal article" date="2018" name="Antonie Van Leeuwenhoek">
        <title>Larkinella terrae sp. nov., isolated from soil on Jeju Island, South Korea.</title>
        <authorList>
            <person name="Ten L.N."/>
            <person name="Jeon J."/>
            <person name="Park S.J."/>
            <person name="Park S."/>
            <person name="Lee S.Y."/>
            <person name="Kim M.K."/>
            <person name="Jung H.Y."/>
        </authorList>
    </citation>
    <scope>NUCLEOTIDE SEQUENCE [LARGE SCALE GENOMIC DNA]</scope>
    <source>
        <strain evidence="2 3">KCTC 52001</strain>
    </source>
</reference>
<keyword evidence="3" id="KW-1185">Reference proteome</keyword>
<dbReference type="RefSeq" id="WP_154175031.1">
    <property type="nucleotide sequence ID" value="NZ_WJXZ01000005.1"/>
</dbReference>
<evidence type="ECO:0000313" key="2">
    <source>
        <dbReference type="EMBL" id="MRS61642.1"/>
    </source>
</evidence>
<dbReference type="AlphaFoldDB" id="A0A7K0EIT4"/>
<gene>
    <name evidence="2" type="ORF">GJJ30_10115</name>
</gene>
<feature type="compositionally biased region" description="Basic and acidic residues" evidence="1">
    <location>
        <begin position="1"/>
        <end position="12"/>
    </location>
</feature>
<dbReference type="Proteomes" id="UP000441754">
    <property type="component" value="Unassembled WGS sequence"/>
</dbReference>
<accession>A0A7K0EIT4</accession>
<proteinExistence type="predicted"/>
<sequence length="342" mass="37692">MSTGRNYDRVRDSTSLSQEKGPDFVQTVNPSDETHISSFVNRANQQIEAAIAYLIKDYEGIEINEQGLADLSARIKGIISQTFAGEAEILPATDLPVFVQFPDLLACCLSEQHDVDNLLKTIQSMRAAAENDPQFEADIYTFDRVAEALQWIVVAGRIAFVGRETGTIVLPAMQAPSRAESPANPKQDNFYDAVKHANNNPVTISSDCIFFSMLTTPENLASFIENISAWFAIWSNTEEKWAGNLRTSACDYSVIMEFLGRMVAAVAEHDAEESESEAELKAENAALLTERKWLAKTLDKSNANVETLKAGAEKINELQAEVDRLKAKYEPNGETKKGGSAK</sequence>
<evidence type="ECO:0000256" key="1">
    <source>
        <dbReference type="SAM" id="MobiDB-lite"/>
    </source>
</evidence>
<protein>
    <submittedName>
        <fullName evidence="2">Uncharacterized protein</fullName>
    </submittedName>
</protein>
<organism evidence="2 3">
    <name type="scientific">Larkinella terrae</name>
    <dbReference type="NCBI Taxonomy" id="2025311"/>
    <lineage>
        <taxon>Bacteria</taxon>
        <taxon>Pseudomonadati</taxon>
        <taxon>Bacteroidota</taxon>
        <taxon>Cytophagia</taxon>
        <taxon>Cytophagales</taxon>
        <taxon>Spirosomataceae</taxon>
        <taxon>Larkinella</taxon>
    </lineage>
</organism>
<name>A0A7K0EIT4_9BACT</name>
<evidence type="ECO:0000313" key="3">
    <source>
        <dbReference type="Proteomes" id="UP000441754"/>
    </source>
</evidence>